<gene>
    <name evidence="2" type="ORF">GW534_04635</name>
</gene>
<name>A0ABX0A0W5_9BACI</name>
<keyword evidence="1" id="KW-0472">Membrane</keyword>
<dbReference type="Proteomes" id="UP000743899">
    <property type="component" value="Unassembled WGS sequence"/>
</dbReference>
<feature type="transmembrane region" description="Helical" evidence="1">
    <location>
        <begin position="30"/>
        <end position="52"/>
    </location>
</feature>
<accession>A0ABX0A0W5</accession>
<organism evidence="2 3">
    <name type="scientific">Pallidibacillus pasinlerensis</name>
    <dbReference type="NCBI Taxonomy" id="2703818"/>
    <lineage>
        <taxon>Bacteria</taxon>
        <taxon>Bacillati</taxon>
        <taxon>Bacillota</taxon>
        <taxon>Bacilli</taxon>
        <taxon>Bacillales</taxon>
        <taxon>Bacillaceae</taxon>
        <taxon>Pallidibacillus</taxon>
    </lineage>
</organism>
<keyword evidence="1" id="KW-0812">Transmembrane</keyword>
<feature type="transmembrane region" description="Helical" evidence="1">
    <location>
        <begin position="58"/>
        <end position="80"/>
    </location>
</feature>
<proteinExistence type="predicted"/>
<keyword evidence="3" id="KW-1185">Reference proteome</keyword>
<sequence>MSKSTSNLLFRPKIECSNCGEAYKITTASYVLLIIIRLITMALFVVWFYTIFNAELPFYIYIMFALLVFTLAIFIEPIAAKFSNSN</sequence>
<dbReference type="Pfam" id="PF06170">
    <property type="entry name" value="DUF983"/>
    <property type="match status" value="1"/>
</dbReference>
<comment type="caution">
    <text evidence="2">The sequence shown here is derived from an EMBL/GenBank/DDBJ whole genome shotgun (WGS) entry which is preliminary data.</text>
</comment>
<keyword evidence="1" id="KW-1133">Transmembrane helix</keyword>
<evidence type="ECO:0000313" key="3">
    <source>
        <dbReference type="Proteomes" id="UP000743899"/>
    </source>
</evidence>
<dbReference type="EMBL" id="JAACYS010000013">
    <property type="protein sequence ID" value="NCU17060.1"/>
    <property type="molecule type" value="Genomic_DNA"/>
</dbReference>
<evidence type="ECO:0000313" key="2">
    <source>
        <dbReference type="EMBL" id="NCU17060.1"/>
    </source>
</evidence>
<evidence type="ECO:0000256" key="1">
    <source>
        <dbReference type="SAM" id="Phobius"/>
    </source>
</evidence>
<dbReference type="InterPro" id="IPR009325">
    <property type="entry name" value="DUF983"/>
</dbReference>
<protein>
    <submittedName>
        <fullName evidence="2">DUF983 domain-containing protein</fullName>
    </submittedName>
</protein>
<reference evidence="2 3" key="1">
    <citation type="submission" date="2020-01" db="EMBL/GenBank/DDBJ databases">
        <title>A novel Bacillus sp. from Pasinler.</title>
        <authorList>
            <person name="Adiguzel A."/>
            <person name="Ay H."/>
            <person name="Baltaci M.O."/>
        </authorList>
    </citation>
    <scope>NUCLEOTIDE SEQUENCE [LARGE SCALE GENOMIC DNA]</scope>
    <source>
        <strain evidence="2 3">P1</strain>
    </source>
</reference>